<dbReference type="Pfam" id="PF04082">
    <property type="entry name" value="Fungal_trans"/>
    <property type="match status" value="1"/>
</dbReference>
<dbReference type="Pfam" id="PF00172">
    <property type="entry name" value="Zn_clus"/>
    <property type="match status" value="1"/>
</dbReference>
<dbReference type="PANTHER" id="PTHR47256:SF1">
    <property type="entry name" value="ZN(II)2CYS6 TRANSCRIPTION FACTOR (EUROFUNG)"/>
    <property type="match status" value="1"/>
</dbReference>
<keyword evidence="2" id="KW-0539">Nucleus</keyword>
<organism evidence="4 5">
    <name type="scientific">Dendryphion nanum</name>
    <dbReference type="NCBI Taxonomy" id="256645"/>
    <lineage>
        <taxon>Eukaryota</taxon>
        <taxon>Fungi</taxon>
        <taxon>Dikarya</taxon>
        <taxon>Ascomycota</taxon>
        <taxon>Pezizomycotina</taxon>
        <taxon>Dothideomycetes</taxon>
        <taxon>Pleosporomycetidae</taxon>
        <taxon>Pleosporales</taxon>
        <taxon>Torulaceae</taxon>
        <taxon>Dendryphion</taxon>
    </lineage>
</organism>
<feature type="domain" description="Zn(2)-C6 fungal-type" evidence="3">
    <location>
        <begin position="71"/>
        <end position="101"/>
    </location>
</feature>
<dbReference type="GO" id="GO:0000981">
    <property type="term" value="F:DNA-binding transcription factor activity, RNA polymerase II-specific"/>
    <property type="evidence" value="ECO:0007669"/>
    <property type="project" value="InterPro"/>
</dbReference>
<dbReference type="InterPro" id="IPR036864">
    <property type="entry name" value="Zn2-C6_fun-type_DNA-bd_sf"/>
</dbReference>
<dbReference type="SMART" id="SM00066">
    <property type="entry name" value="GAL4"/>
    <property type="match status" value="1"/>
</dbReference>
<keyword evidence="5" id="KW-1185">Reference proteome</keyword>
<dbReference type="Gene3D" id="4.10.240.10">
    <property type="entry name" value="Zn(2)-C6 fungal-type DNA-binding domain"/>
    <property type="match status" value="1"/>
</dbReference>
<dbReference type="InterPro" id="IPR007219">
    <property type="entry name" value="XnlR_reg_dom"/>
</dbReference>
<name>A0A9P9E360_9PLEO</name>
<dbReference type="GO" id="GO:0003677">
    <property type="term" value="F:DNA binding"/>
    <property type="evidence" value="ECO:0007669"/>
    <property type="project" value="InterPro"/>
</dbReference>
<dbReference type="PROSITE" id="PS00463">
    <property type="entry name" value="ZN2_CY6_FUNGAL_1"/>
    <property type="match status" value="1"/>
</dbReference>
<evidence type="ECO:0000256" key="2">
    <source>
        <dbReference type="ARBA" id="ARBA00023242"/>
    </source>
</evidence>
<keyword evidence="1" id="KW-0479">Metal-binding</keyword>
<evidence type="ECO:0000313" key="4">
    <source>
        <dbReference type="EMBL" id="KAH7130570.1"/>
    </source>
</evidence>
<protein>
    <recommendedName>
        <fullName evidence="3">Zn(2)-C6 fungal-type domain-containing protein</fullName>
    </recommendedName>
</protein>
<evidence type="ECO:0000313" key="5">
    <source>
        <dbReference type="Proteomes" id="UP000700596"/>
    </source>
</evidence>
<proteinExistence type="predicted"/>
<dbReference type="SUPFAM" id="SSF57701">
    <property type="entry name" value="Zn2/Cys6 DNA-binding domain"/>
    <property type="match status" value="1"/>
</dbReference>
<dbReference type="AlphaFoldDB" id="A0A9P9E360"/>
<dbReference type="OrthoDB" id="426882at2759"/>
<dbReference type="GO" id="GO:0008270">
    <property type="term" value="F:zinc ion binding"/>
    <property type="evidence" value="ECO:0007669"/>
    <property type="project" value="InterPro"/>
</dbReference>
<evidence type="ECO:0000256" key="1">
    <source>
        <dbReference type="ARBA" id="ARBA00022723"/>
    </source>
</evidence>
<comment type="caution">
    <text evidence="4">The sequence shown here is derived from an EMBL/GenBank/DDBJ whole genome shotgun (WGS) entry which is preliminary data.</text>
</comment>
<dbReference type="Proteomes" id="UP000700596">
    <property type="component" value="Unassembled WGS sequence"/>
</dbReference>
<dbReference type="CDD" id="cd00067">
    <property type="entry name" value="GAL4"/>
    <property type="match status" value="1"/>
</dbReference>
<evidence type="ECO:0000259" key="3">
    <source>
        <dbReference type="PROSITE" id="PS50048"/>
    </source>
</evidence>
<accession>A0A9P9E360</accession>
<dbReference type="EMBL" id="JAGMWT010000004">
    <property type="protein sequence ID" value="KAH7130570.1"/>
    <property type="molecule type" value="Genomic_DNA"/>
</dbReference>
<reference evidence="4" key="1">
    <citation type="journal article" date="2021" name="Nat. Commun.">
        <title>Genetic determinants of endophytism in the Arabidopsis root mycobiome.</title>
        <authorList>
            <person name="Mesny F."/>
            <person name="Miyauchi S."/>
            <person name="Thiergart T."/>
            <person name="Pickel B."/>
            <person name="Atanasova L."/>
            <person name="Karlsson M."/>
            <person name="Huettel B."/>
            <person name="Barry K.W."/>
            <person name="Haridas S."/>
            <person name="Chen C."/>
            <person name="Bauer D."/>
            <person name="Andreopoulos W."/>
            <person name="Pangilinan J."/>
            <person name="LaButti K."/>
            <person name="Riley R."/>
            <person name="Lipzen A."/>
            <person name="Clum A."/>
            <person name="Drula E."/>
            <person name="Henrissat B."/>
            <person name="Kohler A."/>
            <person name="Grigoriev I.V."/>
            <person name="Martin F.M."/>
            <person name="Hacquard S."/>
        </authorList>
    </citation>
    <scope>NUCLEOTIDE SEQUENCE</scope>
    <source>
        <strain evidence="4">MPI-CAGE-CH-0243</strain>
    </source>
</reference>
<gene>
    <name evidence="4" type="ORF">B0J11DRAFT_523464</name>
</gene>
<sequence length="713" mass="80703">MTSFHWVGREYRSPASLAALTPAAITASASSQRSEASMENTSRLPLLLPALPGSRRALEPRKPKRVKTSTACEECRHRKTKCDGGRPKCIVCLSRNSVCQYIETARKQMQQKAQASDELLEMMKSLAEPDAIDILRRIRAGTDPQAIVDQIRDGDLLLQLALVPETSRRYEFPYLSEMPAFLLTTDNPYLRSPIYETSFGLQSSICEHAYSKPLHAAEVIDPLIDNATTGKWTSVISNDSLLRQLLKSFFQYAYLEWFPFHKDLFLSDMATGRTRFCSSLLVNAVLANASYSHANLSQRAKYWLPDNLTYKFTAEAKRLWELERIGDTRHLTTIQAVQILSLIMDFNGIDQIGRTYTAHALSMAHDLNLFKSAQSVKNKNMQKARIWTAWSLYTWQAMISYYFHQPPCYTIPPEDPLPDDPLWYGDIQIRYPLKETLVPMHICHSIKAKCELRTIKADIGFHAFTDVECRGKMSFERVQHFKSKIDSWLQNLPESLKPSSIVFPKDIGIHLEYLSIIVDLFVPHISSVSVPMTNIDPRPDESPADIVYNANKQKETLVRLYYLRHSFDSFDPMIVNFFIEQISAAIVGLNADAQATSNQRLPAPDVLRSTLILSAIGLRAQAKSYHVSTLAFLALQTNMLPTDLQLLLTYITPPTEADMPPVLSAITSWPLPIIQMNEDPNKSALNNMVKEYERTKFGANVDTIDSDASSVDY</sequence>
<dbReference type="PROSITE" id="PS50048">
    <property type="entry name" value="ZN2_CY6_FUNGAL_2"/>
    <property type="match status" value="1"/>
</dbReference>
<dbReference type="InterPro" id="IPR001138">
    <property type="entry name" value="Zn2Cys6_DnaBD"/>
</dbReference>
<dbReference type="PANTHER" id="PTHR47256">
    <property type="entry name" value="ZN(II)2CYS6 TRANSCRIPTION FACTOR (EUROFUNG)-RELATED"/>
    <property type="match status" value="1"/>
</dbReference>
<dbReference type="GO" id="GO:0006351">
    <property type="term" value="P:DNA-templated transcription"/>
    <property type="evidence" value="ECO:0007669"/>
    <property type="project" value="InterPro"/>
</dbReference>
<dbReference type="CDD" id="cd12148">
    <property type="entry name" value="fungal_TF_MHR"/>
    <property type="match status" value="1"/>
</dbReference>
<dbReference type="InterPro" id="IPR053187">
    <property type="entry name" value="Notoamide_regulator"/>
</dbReference>